<evidence type="ECO:0000256" key="3">
    <source>
        <dbReference type="ARBA" id="ARBA00022475"/>
    </source>
</evidence>
<keyword evidence="4 7" id="KW-0812">Transmembrane</keyword>
<comment type="subcellular location">
    <subcellularLocation>
        <location evidence="1">Cell membrane</location>
        <topology evidence="1">Single-pass membrane protein</topology>
    </subcellularLocation>
    <subcellularLocation>
        <location evidence="7">Cell membrane</location>
        <topology evidence="7">Single-pass type II membrane protein</topology>
    </subcellularLocation>
</comment>
<evidence type="ECO:0000256" key="4">
    <source>
        <dbReference type="ARBA" id="ARBA00022692"/>
    </source>
</evidence>
<gene>
    <name evidence="9" type="ORF">EV696_11757</name>
</gene>
<keyword evidence="6 8" id="KW-0472">Membrane</keyword>
<evidence type="ECO:0000256" key="7">
    <source>
        <dbReference type="RuleBase" id="RU003879"/>
    </source>
</evidence>
<evidence type="ECO:0000256" key="8">
    <source>
        <dbReference type="SAM" id="Phobius"/>
    </source>
</evidence>
<evidence type="ECO:0000313" key="9">
    <source>
        <dbReference type="EMBL" id="TDQ45824.1"/>
    </source>
</evidence>
<dbReference type="GO" id="GO:0005886">
    <property type="term" value="C:plasma membrane"/>
    <property type="evidence" value="ECO:0007669"/>
    <property type="project" value="UniProtKB-SubCell"/>
</dbReference>
<dbReference type="RefSeq" id="WP_133592410.1">
    <property type="nucleotide sequence ID" value="NZ_CP037953.1"/>
</dbReference>
<evidence type="ECO:0000313" key="10">
    <source>
        <dbReference type="Proteomes" id="UP000295375"/>
    </source>
</evidence>
<sequence length="173" mass="19320">MFRKRIRRKAVSDGELNITAFMNLMVVLVPFLLITAVFSQVTMLELNLPGGGESPEDVTPPPIELEVTIRKDQLEVGDRNTGLLTVLPQVDGKHDYDKLNEYLQDVKAKFPEILSATILAEETTEYDDIVQAMDAVRLVEQKQDDEWVQAELFPQVSLGNAVPDPRNAAEATP</sequence>
<dbReference type="GO" id="GO:0015031">
    <property type="term" value="P:protein transport"/>
    <property type="evidence" value="ECO:0007669"/>
    <property type="project" value="UniProtKB-KW"/>
</dbReference>
<dbReference type="EMBL" id="SNYM01000017">
    <property type="protein sequence ID" value="TDQ45824.1"/>
    <property type="molecule type" value="Genomic_DNA"/>
</dbReference>
<dbReference type="GO" id="GO:0022857">
    <property type="term" value="F:transmembrane transporter activity"/>
    <property type="evidence" value="ECO:0007669"/>
    <property type="project" value="InterPro"/>
</dbReference>
<reference evidence="9 10" key="1">
    <citation type="submission" date="2019-03" db="EMBL/GenBank/DDBJ databases">
        <title>Genomic Encyclopedia of Type Strains, Phase IV (KMG-IV): sequencing the most valuable type-strain genomes for metagenomic binning, comparative biology and taxonomic classification.</title>
        <authorList>
            <person name="Goeker M."/>
        </authorList>
    </citation>
    <scope>NUCLEOTIDE SEQUENCE [LARGE SCALE GENOMIC DNA]</scope>
    <source>
        <strain evidence="9 10">DSM 103792</strain>
    </source>
</reference>
<dbReference type="OrthoDB" id="9150865at2"/>
<keyword evidence="7" id="KW-0653">Protein transport</keyword>
<protein>
    <submittedName>
        <fullName evidence="9">Biopolymer transport protein ExbD</fullName>
    </submittedName>
</protein>
<comment type="similarity">
    <text evidence="2 7">Belongs to the ExbD/TolR family.</text>
</comment>
<evidence type="ECO:0000256" key="1">
    <source>
        <dbReference type="ARBA" id="ARBA00004162"/>
    </source>
</evidence>
<comment type="caution">
    <text evidence="9">The sequence shown here is derived from an EMBL/GenBank/DDBJ whole genome shotgun (WGS) entry which is preliminary data.</text>
</comment>
<keyword evidence="7" id="KW-0813">Transport</keyword>
<dbReference type="Pfam" id="PF02472">
    <property type="entry name" value="ExbD"/>
    <property type="match status" value="1"/>
</dbReference>
<name>A0A4R6URB3_9GAMM</name>
<keyword evidence="10" id="KW-1185">Reference proteome</keyword>
<keyword evidence="5 8" id="KW-1133">Transmembrane helix</keyword>
<organism evidence="9 10">
    <name type="scientific">Permianibacter aggregans</name>
    <dbReference type="NCBI Taxonomy" id="1510150"/>
    <lineage>
        <taxon>Bacteria</taxon>
        <taxon>Pseudomonadati</taxon>
        <taxon>Pseudomonadota</taxon>
        <taxon>Gammaproteobacteria</taxon>
        <taxon>Pseudomonadales</taxon>
        <taxon>Pseudomonadaceae</taxon>
        <taxon>Permianibacter</taxon>
    </lineage>
</organism>
<evidence type="ECO:0000256" key="2">
    <source>
        <dbReference type="ARBA" id="ARBA00005811"/>
    </source>
</evidence>
<dbReference type="Proteomes" id="UP000295375">
    <property type="component" value="Unassembled WGS sequence"/>
</dbReference>
<dbReference type="InterPro" id="IPR003400">
    <property type="entry name" value="ExbD"/>
</dbReference>
<dbReference type="AlphaFoldDB" id="A0A4R6URB3"/>
<feature type="transmembrane region" description="Helical" evidence="8">
    <location>
        <begin position="20"/>
        <end position="38"/>
    </location>
</feature>
<evidence type="ECO:0000256" key="6">
    <source>
        <dbReference type="ARBA" id="ARBA00023136"/>
    </source>
</evidence>
<evidence type="ECO:0000256" key="5">
    <source>
        <dbReference type="ARBA" id="ARBA00022989"/>
    </source>
</evidence>
<proteinExistence type="inferred from homology"/>
<accession>A0A4R6URB3</accession>
<keyword evidence="3" id="KW-1003">Cell membrane</keyword>